<protein>
    <submittedName>
        <fullName evidence="1">Uncharacterized protein</fullName>
    </submittedName>
</protein>
<dbReference type="Proteomes" id="UP001060215">
    <property type="component" value="Chromosome 13"/>
</dbReference>
<reference evidence="1 2" key="1">
    <citation type="journal article" date="2022" name="Plant J.">
        <title>Chromosome-level genome of Camellia lanceoleosa provides a valuable resource for understanding genome evolution and self-incompatibility.</title>
        <authorList>
            <person name="Gong W."/>
            <person name="Xiao S."/>
            <person name="Wang L."/>
            <person name="Liao Z."/>
            <person name="Chang Y."/>
            <person name="Mo W."/>
            <person name="Hu G."/>
            <person name="Li W."/>
            <person name="Zhao G."/>
            <person name="Zhu H."/>
            <person name="Hu X."/>
            <person name="Ji K."/>
            <person name="Xiang X."/>
            <person name="Song Q."/>
            <person name="Yuan D."/>
            <person name="Jin S."/>
            <person name="Zhang L."/>
        </authorList>
    </citation>
    <scope>NUCLEOTIDE SEQUENCE [LARGE SCALE GENOMIC DNA]</scope>
    <source>
        <strain evidence="1">SQ_2022a</strain>
    </source>
</reference>
<keyword evidence="2" id="KW-1185">Reference proteome</keyword>
<gene>
    <name evidence="1" type="ORF">LOK49_LG12G02694</name>
</gene>
<organism evidence="1 2">
    <name type="scientific">Camellia lanceoleosa</name>
    <dbReference type="NCBI Taxonomy" id="1840588"/>
    <lineage>
        <taxon>Eukaryota</taxon>
        <taxon>Viridiplantae</taxon>
        <taxon>Streptophyta</taxon>
        <taxon>Embryophyta</taxon>
        <taxon>Tracheophyta</taxon>
        <taxon>Spermatophyta</taxon>
        <taxon>Magnoliopsida</taxon>
        <taxon>eudicotyledons</taxon>
        <taxon>Gunneridae</taxon>
        <taxon>Pentapetalae</taxon>
        <taxon>asterids</taxon>
        <taxon>Ericales</taxon>
        <taxon>Theaceae</taxon>
        <taxon>Camellia</taxon>
    </lineage>
</organism>
<dbReference type="EMBL" id="CM045770">
    <property type="protein sequence ID" value="KAI7991355.1"/>
    <property type="molecule type" value="Genomic_DNA"/>
</dbReference>
<proteinExistence type="predicted"/>
<name>A0ACC0FRH3_9ERIC</name>
<evidence type="ECO:0000313" key="2">
    <source>
        <dbReference type="Proteomes" id="UP001060215"/>
    </source>
</evidence>
<sequence length="91" mass="10683">MPNFINLHFKRELEVEVEEDDIVVARTNGLLDNLRESEIEEIINHGVQKDPRQLACLLANLAPYNSFDKYADTFFAQTARKSRVFMRRRQS</sequence>
<evidence type="ECO:0000313" key="1">
    <source>
        <dbReference type="EMBL" id="KAI7991355.1"/>
    </source>
</evidence>
<comment type="caution">
    <text evidence="1">The sequence shown here is derived from an EMBL/GenBank/DDBJ whole genome shotgun (WGS) entry which is preliminary data.</text>
</comment>
<accession>A0ACC0FRH3</accession>